<gene>
    <name evidence="2" type="ORF">LR48_Vigan10g075400</name>
</gene>
<proteinExistence type="predicted"/>
<reference evidence="3" key="1">
    <citation type="journal article" date="2015" name="Proc. Natl. Acad. Sci. U.S.A.">
        <title>Genome sequencing of adzuki bean (Vigna angularis) provides insight into high starch and low fat accumulation and domestication.</title>
        <authorList>
            <person name="Yang K."/>
            <person name="Tian Z."/>
            <person name="Chen C."/>
            <person name="Luo L."/>
            <person name="Zhao B."/>
            <person name="Wang Z."/>
            <person name="Yu L."/>
            <person name="Li Y."/>
            <person name="Sun Y."/>
            <person name="Li W."/>
            <person name="Chen Y."/>
            <person name="Li Y."/>
            <person name="Zhang Y."/>
            <person name="Ai D."/>
            <person name="Zhao J."/>
            <person name="Shang C."/>
            <person name="Ma Y."/>
            <person name="Wu B."/>
            <person name="Wang M."/>
            <person name="Gao L."/>
            <person name="Sun D."/>
            <person name="Zhang P."/>
            <person name="Guo F."/>
            <person name="Wang W."/>
            <person name="Li Y."/>
            <person name="Wang J."/>
            <person name="Varshney R.K."/>
            <person name="Wang J."/>
            <person name="Ling H.Q."/>
            <person name="Wan P."/>
        </authorList>
    </citation>
    <scope>NUCLEOTIDE SEQUENCE</scope>
    <source>
        <strain evidence="3">cv. Jingnong 6</strain>
    </source>
</reference>
<feature type="region of interest" description="Disordered" evidence="1">
    <location>
        <begin position="121"/>
        <end position="153"/>
    </location>
</feature>
<dbReference type="Gramene" id="KOM54862">
    <property type="protein sequence ID" value="KOM54862"/>
    <property type="gene ID" value="LR48_Vigan10g075400"/>
</dbReference>
<dbReference type="AlphaFoldDB" id="A0A0L9VIX1"/>
<evidence type="ECO:0000256" key="1">
    <source>
        <dbReference type="SAM" id="MobiDB-lite"/>
    </source>
</evidence>
<sequence length="309" mass="35180">MVEKVEEFNMKPTRGATRLRQLILRRNAGERTLVIIDVVTRVAFGPNANIFRTFIGVVARDRISILTPLFDHVSEADRNLIWQDLLEIRSKAQGISSQNKTPHLLSRGGYKKFEEKIMKQKSDSRLSLSEGGDPPPPPSPPSRHKSSSRPSSYELCKEYEQNLKQNITKEITQEITEKVRAEWYDEVAKMVMCQFQQYESHGMHPQPSPVADHVVPLTEAAKEVAQLLVPKGRHGRHSSMKTIGGKSGSKVKQGFNRWKSKEMVEEDGSVRKKRITVMEAMVHDDEISRERVRCSVMCNVRGKDVDSEM</sequence>
<protein>
    <submittedName>
        <fullName evidence="2">Uncharacterized protein</fullName>
    </submittedName>
</protein>
<accession>A0A0L9VIX1</accession>
<dbReference type="EMBL" id="CM003380">
    <property type="protein sequence ID" value="KOM54862.1"/>
    <property type="molecule type" value="Genomic_DNA"/>
</dbReference>
<name>A0A0L9VIX1_PHAAN</name>
<dbReference type="Proteomes" id="UP000053144">
    <property type="component" value="Chromosome 10"/>
</dbReference>
<organism evidence="2 3">
    <name type="scientific">Phaseolus angularis</name>
    <name type="common">Azuki bean</name>
    <name type="synonym">Vigna angularis</name>
    <dbReference type="NCBI Taxonomy" id="3914"/>
    <lineage>
        <taxon>Eukaryota</taxon>
        <taxon>Viridiplantae</taxon>
        <taxon>Streptophyta</taxon>
        <taxon>Embryophyta</taxon>
        <taxon>Tracheophyta</taxon>
        <taxon>Spermatophyta</taxon>
        <taxon>Magnoliopsida</taxon>
        <taxon>eudicotyledons</taxon>
        <taxon>Gunneridae</taxon>
        <taxon>Pentapetalae</taxon>
        <taxon>rosids</taxon>
        <taxon>fabids</taxon>
        <taxon>Fabales</taxon>
        <taxon>Fabaceae</taxon>
        <taxon>Papilionoideae</taxon>
        <taxon>50 kb inversion clade</taxon>
        <taxon>NPAAA clade</taxon>
        <taxon>indigoferoid/millettioid clade</taxon>
        <taxon>Phaseoleae</taxon>
        <taxon>Vigna</taxon>
    </lineage>
</organism>
<evidence type="ECO:0000313" key="2">
    <source>
        <dbReference type="EMBL" id="KOM54862.1"/>
    </source>
</evidence>
<feature type="region of interest" description="Disordered" evidence="1">
    <location>
        <begin position="231"/>
        <end position="252"/>
    </location>
</feature>
<evidence type="ECO:0000313" key="3">
    <source>
        <dbReference type="Proteomes" id="UP000053144"/>
    </source>
</evidence>